<reference evidence="3 4" key="1">
    <citation type="submission" date="2020-02" db="EMBL/GenBank/DDBJ databases">
        <title>The whole genome sequence of CPCC 205119.</title>
        <authorList>
            <person name="Jiang Z."/>
        </authorList>
    </citation>
    <scope>NUCLEOTIDE SEQUENCE [LARGE SCALE GENOMIC DNA]</scope>
    <source>
        <strain evidence="3 4">CPCC 205119</strain>
    </source>
</reference>
<evidence type="ECO:0000313" key="4">
    <source>
        <dbReference type="Proteomes" id="UP000470470"/>
    </source>
</evidence>
<sequence length="549" mass="53790">MRTSRTWWLAAAVAVAVLVAGLAGWALQTHEHRATASLTVTPRTDAGADATRLVADRYGTLAGSVATARGALALLGDDAPDVTAGELTQDVEVDRPAGGSTIAVTVTLPGRDDAVATANALVTTLVEQGADEEVVAVEVAAEAVPESATATPDAGVWAVSTVLVALALGLAAVLLTPSGATRPRATEPAPVPVEPPAPEPATELHDDLPAFRDHPPGSPVAGGSAGATAPRGGVASASGSLLPGGVHTASQPLPPSGALPASGALPTSGSLPPSQVLSTSDAAPADRPGEPAPGRGGSTARPGPRHAVTRAGLGTALVVTGLVLAGTAVTTAALVRDDDAARAQQDEPRGEPAGDGRAAEPRAADRPGSGAGAASPSAAELVPVAAGALAGVSVPVGTAGRVARAVFGGVVLERRPVGVTVTYPLLSVSSDGERALAHLQLPTYNCFGNAAPADPVAGGCARSTPEYADAAADVALAGDRLTVAAVLPTYTRPAGQPPQYTGRSYEVSASLQATVELAPGMAAATGELRLGAESAGTVPDGLNVLLGPG</sequence>
<feature type="region of interest" description="Disordered" evidence="1">
    <location>
        <begin position="340"/>
        <end position="375"/>
    </location>
</feature>
<name>A0A7K3W7X5_9ACTN</name>
<feature type="transmembrane region" description="Helical" evidence="2">
    <location>
        <begin position="311"/>
        <end position="335"/>
    </location>
</feature>
<proteinExistence type="predicted"/>
<feature type="compositionally biased region" description="Low complexity" evidence="1">
    <location>
        <begin position="366"/>
        <end position="375"/>
    </location>
</feature>
<comment type="caution">
    <text evidence="3">The sequence shown here is derived from an EMBL/GenBank/DDBJ whole genome shotgun (WGS) entry which is preliminary data.</text>
</comment>
<keyword evidence="2" id="KW-0472">Membrane</keyword>
<feature type="compositionally biased region" description="Low complexity" evidence="1">
    <location>
        <begin position="219"/>
        <end position="230"/>
    </location>
</feature>
<keyword evidence="2" id="KW-0812">Transmembrane</keyword>
<feature type="transmembrane region" description="Helical" evidence="2">
    <location>
        <begin position="154"/>
        <end position="175"/>
    </location>
</feature>
<feature type="compositionally biased region" description="Pro residues" evidence="1">
    <location>
        <begin position="189"/>
        <end position="199"/>
    </location>
</feature>
<evidence type="ECO:0000313" key="3">
    <source>
        <dbReference type="EMBL" id="NEL52572.1"/>
    </source>
</evidence>
<keyword evidence="2" id="KW-1133">Transmembrane helix</keyword>
<feature type="transmembrane region" description="Helical" evidence="2">
    <location>
        <begin position="7"/>
        <end position="27"/>
    </location>
</feature>
<feature type="compositionally biased region" description="Basic and acidic residues" evidence="1">
    <location>
        <begin position="202"/>
        <end position="215"/>
    </location>
</feature>
<dbReference type="RefSeq" id="WP_152731285.1">
    <property type="nucleotide sequence ID" value="NZ_JAABOZ010000009.1"/>
</dbReference>
<dbReference type="AlphaFoldDB" id="A0A7K3W7X5"/>
<feature type="compositionally biased region" description="Basic and acidic residues" evidence="1">
    <location>
        <begin position="340"/>
        <end position="365"/>
    </location>
</feature>
<gene>
    <name evidence="3" type="ORF">G1H19_00900</name>
</gene>
<organism evidence="3 4">
    <name type="scientific">Goekera deserti</name>
    <dbReference type="NCBI Taxonomy" id="2497753"/>
    <lineage>
        <taxon>Bacteria</taxon>
        <taxon>Bacillati</taxon>
        <taxon>Actinomycetota</taxon>
        <taxon>Actinomycetes</taxon>
        <taxon>Geodermatophilales</taxon>
        <taxon>Geodermatophilaceae</taxon>
        <taxon>Goekera</taxon>
    </lineage>
</organism>
<feature type="compositionally biased region" description="Polar residues" evidence="1">
    <location>
        <begin position="265"/>
        <end position="281"/>
    </location>
</feature>
<dbReference type="Proteomes" id="UP000470470">
    <property type="component" value="Unassembled WGS sequence"/>
</dbReference>
<keyword evidence="4" id="KW-1185">Reference proteome</keyword>
<protein>
    <submittedName>
        <fullName evidence="3">Uncharacterized protein</fullName>
    </submittedName>
</protein>
<accession>A0A7K3W7X5</accession>
<evidence type="ECO:0000256" key="2">
    <source>
        <dbReference type="SAM" id="Phobius"/>
    </source>
</evidence>
<feature type="region of interest" description="Disordered" evidence="1">
    <location>
        <begin position="180"/>
        <end position="307"/>
    </location>
</feature>
<evidence type="ECO:0000256" key="1">
    <source>
        <dbReference type="SAM" id="MobiDB-lite"/>
    </source>
</evidence>
<dbReference type="EMBL" id="JAAGWK010000002">
    <property type="protein sequence ID" value="NEL52572.1"/>
    <property type="molecule type" value="Genomic_DNA"/>
</dbReference>